<dbReference type="EMBL" id="BGPR01004829">
    <property type="protein sequence ID" value="GBN03802.1"/>
    <property type="molecule type" value="Genomic_DNA"/>
</dbReference>
<dbReference type="InterPro" id="IPR012337">
    <property type="entry name" value="RNaseH-like_sf"/>
</dbReference>
<evidence type="ECO:0000259" key="1">
    <source>
        <dbReference type="PROSITE" id="PS50879"/>
    </source>
</evidence>
<name>A0A4Y2KNE5_ARAVE</name>
<protein>
    <recommendedName>
        <fullName evidence="1">RNase H type-1 domain-containing protein</fullName>
    </recommendedName>
</protein>
<feature type="domain" description="RNase H type-1" evidence="1">
    <location>
        <begin position="1"/>
        <end position="41"/>
    </location>
</feature>
<dbReference type="Proteomes" id="UP000499080">
    <property type="component" value="Unassembled WGS sequence"/>
</dbReference>
<comment type="caution">
    <text evidence="2">The sequence shown here is derived from an EMBL/GenBank/DDBJ whole genome shotgun (WGS) entry which is preliminary data.</text>
</comment>
<dbReference type="SUPFAM" id="SSF53098">
    <property type="entry name" value="Ribonuclease H-like"/>
    <property type="match status" value="1"/>
</dbReference>
<accession>A0A4Y2KNE5</accession>
<dbReference type="InterPro" id="IPR036397">
    <property type="entry name" value="RNaseH_sf"/>
</dbReference>
<evidence type="ECO:0000313" key="2">
    <source>
        <dbReference type="EMBL" id="GBN03788.1"/>
    </source>
</evidence>
<dbReference type="AlphaFoldDB" id="A0A4Y2KNE5"/>
<dbReference type="Gene3D" id="3.30.420.10">
    <property type="entry name" value="Ribonuclease H-like superfamily/Ribonuclease H"/>
    <property type="match status" value="1"/>
</dbReference>
<dbReference type="Pfam" id="PF00075">
    <property type="entry name" value="RNase_H"/>
    <property type="match status" value="1"/>
</dbReference>
<dbReference type="GO" id="GO:0004523">
    <property type="term" value="F:RNA-DNA hybrid ribonuclease activity"/>
    <property type="evidence" value="ECO:0007669"/>
    <property type="project" value="InterPro"/>
</dbReference>
<dbReference type="OrthoDB" id="6497161at2759"/>
<proteinExistence type="predicted"/>
<dbReference type="EMBL" id="BGPR01004828">
    <property type="protein sequence ID" value="GBN03788.1"/>
    <property type="molecule type" value="Genomic_DNA"/>
</dbReference>
<dbReference type="InterPro" id="IPR002156">
    <property type="entry name" value="RNaseH_domain"/>
</dbReference>
<reference evidence="2 4" key="1">
    <citation type="journal article" date="2019" name="Sci. Rep.">
        <title>Orb-weaving spider Araneus ventricosus genome elucidates the spidroin gene catalogue.</title>
        <authorList>
            <person name="Kono N."/>
            <person name="Nakamura H."/>
            <person name="Ohtoshi R."/>
            <person name="Moran D.A.P."/>
            <person name="Shinohara A."/>
            <person name="Yoshida Y."/>
            <person name="Fujiwara M."/>
            <person name="Mori M."/>
            <person name="Tomita M."/>
            <person name="Arakawa K."/>
        </authorList>
    </citation>
    <scope>NUCLEOTIDE SEQUENCE [LARGE SCALE GENOMIC DNA]</scope>
</reference>
<dbReference type="GO" id="GO:0003676">
    <property type="term" value="F:nucleic acid binding"/>
    <property type="evidence" value="ECO:0007669"/>
    <property type="project" value="InterPro"/>
</dbReference>
<keyword evidence="4" id="KW-1185">Reference proteome</keyword>
<dbReference type="PROSITE" id="PS50879">
    <property type="entry name" value="RNASE_H_1"/>
    <property type="match status" value="1"/>
</dbReference>
<evidence type="ECO:0000313" key="3">
    <source>
        <dbReference type="EMBL" id="GBN03802.1"/>
    </source>
</evidence>
<gene>
    <name evidence="3" type="ORF">AVEN_116896_1</name>
    <name evidence="2" type="ORF">AVEN_144991_1</name>
</gene>
<organism evidence="2 4">
    <name type="scientific">Araneus ventricosus</name>
    <name type="common">Orbweaver spider</name>
    <name type="synonym">Epeira ventricosa</name>
    <dbReference type="NCBI Taxonomy" id="182803"/>
    <lineage>
        <taxon>Eukaryota</taxon>
        <taxon>Metazoa</taxon>
        <taxon>Ecdysozoa</taxon>
        <taxon>Arthropoda</taxon>
        <taxon>Chelicerata</taxon>
        <taxon>Arachnida</taxon>
        <taxon>Araneae</taxon>
        <taxon>Araneomorphae</taxon>
        <taxon>Entelegynae</taxon>
        <taxon>Araneoidea</taxon>
        <taxon>Araneidae</taxon>
        <taxon>Araneus</taxon>
    </lineage>
</organism>
<sequence>MQCLHLHHTLKKTKIKYCWIPGHVGIPGNERADKAAKSTNASREAFVPLADECRPLSYHNIEYGNESVTDSQTYFIKSSLQSKVLETSLLGNMMSF</sequence>
<evidence type="ECO:0000313" key="4">
    <source>
        <dbReference type="Proteomes" id="UP000499080"/>
    </source>
</evidence>